<evidence type="ECO:0000256" key="3">
    <source>
        <dbReference type="ARBA" id="ARBA00012141"/>
    </source>
</evidence>
<evidence type="ECO:0000313" key="10">
    <source>
        <dbReference type="Proteomes" id="UP000006811"/>
    </source>
</evidence>
<dbReference type="GO" id="GO:0003676">
    <property type="term" value="F:nucleic acid binding"/>
    <property type="evidence" value="ECO:0007669"/>
    <property type="project" value="InterPro"/>
</dbReference>
<evidence type="ECO:0000256" key="5">
    <source>
        <dbReference type="ARBA" id="ARBA00022603"/>
    </source>
</evidence>
<gene>
    <name evidence="9" type="primary">yhhF</name>
    <name evidence="9" type="ORF">BCTU_014</name>
</gene>
<evidence type="ECO:0000256" key="7">
    <source>
        <dbReference type="ARBA" id="ARBA00048326"/>
    </source>
</evidence>
<dbReference type="CDD" id="cd02440">
    <property type="entry name" value="AdoMet_MTases"/>
    <property type="match status" value="1"/>
</dbReference>
<protein>
    <recommendedName>
        <fullName evidence="4 8">Ribosomal RNA small subunit methyltransferase D</fullName>
        <ecNumber evidence="3 8">2.1.1.171</ecNumber>
    </recommendedName>
</protein>
<evidence type="ECO:0000256" key="1">
    <source>
        <dbReference type="ARBA" id="ARBA00002649"/>
    </source>
</evidence>
<keyword evidence="5 8" id="KW-0489">Methyltransferase</keyword>
<organism evidence="9 10">
    <name type="scientific">Buchnera aphidicola</name>
    <name type="common">Cinara tujafilina</name>
    <dbReference type="NCBI Taxonomy" id="261317"/>
    <lineage>
        <taxon>Bacteria</taxon>
        <taxon>Pseudomonadati</taxon>
        <taxon>Pseudomonadota</taxon>
        <taxon>Gammaproteobacteria</taxon>
        <taxon>Enterobacterales</taxon>
        <taxon>Erwiniaceae</taxon>
        <taxon>Buchnera</taxon>
    </lineage>
</organism>
<reference evidence="9 10" key="1">
    <citation type="journal article" date="2011" name="Appl. Environ. Microbiol.">
        <title>The genome of Buchnera aphidicola from the aphid Cinara tujafilina provides new clues about the evolutionary history of metabolic losses in bacterial endosymbionts.</title>
        <authorList>
            <person name="Lamelas A."/>
            <person name="Gosalbes M.J."/>
            <person name="Moya A."/>
            <person name="Latorre A."/>
        </authorList>
    </citation>
    <scope>NUCLEOTIDE SEQUENCE [LARGE SCALE GENOMIC DNA]</scope>
    <source>
        <strain evidence="10">Cinara tujafilina</strain>
    </source>
</reference>
<dbReference type="PIRSF" id="PIRSF004553">
    <property type="entry name" value="CHP00095"/>
    <property type="match status" value="1"/>
</dbReference>
<dbReference type="GO" id="GO:0052913">
    <property type="term" value="F:16S rRNA (guanine(966)-N(2))-methyltransferase activity"/>
    <property type="evidence" value="ECO:0007669"/>
    <property type="project" value="UniProtKB-EC"/>
</dbReference>
<dbReference type="AlphaFoldDB" id="F7WYW3"/>
<dbReference type="Pfam" id="PF03602">
    <property type="entry name" value="Cons_hypoth95"/>
    <property type="match status" value="1"/>
</dbReference>
<comment type="catalytic activity">
    <reaction evidence="7 8">
        <text>guanosine(966) in 16S rRNA + S-adenosyl-L-methionine = N(2)-methylguanosine(966) in 16S rRNA + S-adenosyl-L-homocysteine + H(+)</text>
        <dbReference type="Rhea" id="RHEA:23548"/>
        <dbReference type="Rhea" id="RHEA-COMP:10211"/>
        <dbReference type="Rhea" id="RHEA-COMP:10212"/>
        <dbReference type="ChEBI" id="CHEBI:15378"/>
        <dbReference type="ChEBI" id="CHEBI:57856"/>
        <dbReference type="ChEBI" id="CHEBI:59789"/>
        <dbReference type="ChEBI" id="CHEBI:74269"/>
        <dbReference type="ChEBI" id="CHEBI:74481"/>
        <dbReference type="EC" id="2.1.1.171"/>
    </reaction>
</comment>
<dbReference type="PROSITE" id="PS00092">
    <property type="entry name" value="N6_MTASE"/>
    <property type="match status" value="1"/>
</dbReference>
<proteinExistence type="inferred from homology"/>
<dbReference type="SUPFAM" id="SSF53335">
    <property type="entry name" value="S-adenosyl-L-methionine-dependent methyltransferases"/>
    <property type="match status" value="1"/>
</dbReference>
<evidence type="ECO:0000256" key="8">
    <source>
        <dbReference type="PIRNR" id="PIRNR004553"/>
    </source>
</evidence>
<keyword evidence="8" id="KW-0698">rRNA processing</keyword>
<evidence type="ECO:0000256" key="2">
    <source>
        <dbReference type="ARBA" id="ARBA00005269"/>
    </source>
</evidence>
<dbReference type="STRING" id="261317.BCTU_014"/>
<evidence type="ECO:0000256" key="6">
    <source>
        <dbReference type="ARBA" id="ARBA00022679"/>
    </source>
</evidence>
<comment type="function">
    <text evidence="1 8">Specifically methylates the guanine in position 966 of 16S rRNA in the assembled 30S particle.</text>
</comment>
<dbReference type="OrthoDB" id="9803017at2"/>
<keyword evidence="8" id="KW-0949">S-adenosyl-L-methionine</keyword>
<sequence>MQNKYKKRIRIISGIFRGRVLHSIKNFNIRPTGNRVKETLFNWLNPYIKNKNCLDCFAGSGNLSIESISRLAHSVTALEINKKLFYALLNTIKNFSINSVLTFNTDTITWLKKNGKPFDIIYLDPPFHDFKLLKNTIILLKKIIGYIKNLLFILNNVKNL</sequence>
<dbReference type="EMBL" id="CP001817">
    <property type="protein sequence ID" value="AEH39613.1"/>
    <property type="molecule type" value="Genomic_DNA"/>
</dbReference>
<dbReference type="InterPro" id="IPR029063">
    <property type="entry name" value="SAM-dependent_MTases_sf"/>
</dbReference>
<keyword evidence="10" id="KW-1185">Reference proteome</keyword>
<dbReference type="Proteomes" id="UP000006811">
    <property type="component" value="Chromosome"/>
</dbReference>
<dbReference type="HOGENOM" id="CLU_075826_2_2_6"/>
<dbReference type="InterPro" id="IPR002052">
    <property type="entry name" value="DNA_methylase_N6_adenine_CS"/>
</dbReference>
<evidence type="ECO:0000313" key="9">
    <source>
        <dbReference type="EMBL" id="AEH39613.1"/>
    </source>
</evidence>
<dbReference type="InterPro" id="IPR004398">
    <property type="entry name" value="RNA_MeTrfase_RsmD"/>
</dbReference>
<accession>F7WYW3</accession>
<evidence type="ECO:0000256" key="4">
    <source>
        <dbReference type="ARBA" id="ARBA00013682"/>
    </source>
</evidence>
<dbReference type="Gene3D" id="3.40.50.150">
    <property type="entry name" value="Vaccinia Virus protein VP39"/>
    <property type="match status" value="1"/>
</dbReference>
<dbReference type="PANTHER" id="PTHR43542">
    <property type="entry name" value="METHYLTRANSFERASE"/>
    <property type="match status" value="1"/>
</dbReference>
<dbReference type="KEGG" id="baj:BCTU_014"/>
<dbReference type="NCBIfam" id="TIGR00095">
    <property type="entry name" value="16S rRNA (guanine(966)-N(2))-methyltransferase RsmD"/>
    <property type="match status" value="1"/>
</dbReference>
<dbReference type="eggNOG" id="COG0742">
    <property type="taxonomic scope" value="Bacteria"/>
</dbReference>
<comment type="similarity">
    <text evidence="2 8">Belongs to the methyltransferase superfamily. RsmD family.</text>
</comment>
<dbReference type="EC" id="2.1.1.171" evidence="3 8"/>
<keyword evidence="6 8" id="KW-0808">Transferase</keyword>
<name>F7WYW3_9GAMM</name>
<dbReference type="PANTHER" id="PTHR43542:SF1">
    <property type="entry name" value="METHYLTRANSFERASE"/>
    <property type="match status" value="1"/>
</dbReference>